<keyword evidence="3" id="KW-1185">Reference proteome</keyword>
<name>A0ABD3I9J3_9MARC</name>
<evidence type="ECO:0000313" key="2">
    <source>
        <dbReference type="EMBL" id="KAL3700365.1"/>
    </source>
</evidence>
<accession>A0ABD3I9J3</accession>
<gene>
    <name evidence="2" type="ORF">R1sor_018387</name>
</gene>
<comment type="caution">
    <text evidence="2">The sequence shown here is derived from an EMBL/GenBank/DDBJ whole genome shotgun (WGS) entry which is preliminary data.</text>
</comment>
<reference evidence="2 3" key="1">
    <citation type="submission" date="2024-09" db="EMBL/GenBank/DDBJ databases">
        <title>Chromosome-scale assembly of Riccia sorocarpa.</title>
        <authorList>
            <person name="Paukszto L."/>
        </authorList>
    </citation>
    <scope>NUCLEOTIDE SEQUENCE [LARGE SCALE GENOMIC DNA]</scope>
    <source>
        <strain evidence="2">LP-2024</strain>
        <tissue evidence="2">Aerial parts of the thallus</tissue>
    </source>
</reference>
<proteinExistence type="predicted"/>
<dbReference type="EMBL" id="JBJQOH010000001">
    <property type="protein sequence ID" value="KAL3700365.1"/>
    <property type="molecule type" value="Genomic_DNA"/>
</dbReference>
<protein>
    <submittedName>
        <fullName evidence="2">Uncharacterized protein</fullName>
    </submittedName>
</protein>
<organism evidence="2 3">
    <name type="scientific">Riccia sorocarpa</name>
    <dbReference type="NCBI Taxonomy" id="122646"/>
    <lineage>
        <taxon>Eukaryota</taxon>
        <taxon>Viridiplantae</taxon>
        <taxon>Streptophyta</taxon>
        <taxon>Embryophyta</taxon>
        <taxon>Marchantiophyta</taxon>
        <taxon>Marchantiopsida</taxon>
        <taxon>Marchantiidae</taxon>
        <taxon>Marchantiales</taxon>
        <taxon>Ricciaceae</taxon>
        <taxon>Riccia</taxon>
    </lineage>
</organism>
<dbReference type="Proteomes" id="UP001633002">
    <property type="component" value="Unassembled WGS sequence"/>
</dbReference>
<sequence length="298" mass="32927">MPPPSLRHMAKWKGFGSGSQLSSRGGSCTVDYSVAPILEPPSGDGCPQHPYVTRSLFREAENSQKEADVIDTVTEPAIFSPLVPPSGINTPVVSNVGVVKDVFVDSLLDGCVSWLAAYPDYICCEVITEFVDDVSNMQKVTVRLRHNGHTEDIFRSCCDFSAEFLSCTHSTPEVQNSLAVVMSQDLEGVPENGILGTILSQSYHSDSDQDWTEEKDCLQDSHSEEGSDWEQYEAEICHEDLPRLGILEMDPNFNSAPFDWRMADENWPQSQTTYSHSTEFLGADPEPLPSWVAGISQE</sequence>
<dbReference type="AlphaFoldDB" id="A0ABD3I9J3"/>
<evidence type="ECO:0000256" key="1">
    <source>
        <dbReference type="SAM" id="MobiDB-lite"/>
    </source>
</evidence>
<feature type="region of interest" description="Disordered" evidence="1">
    <location>
        <begin position="271"/>
        <end position="298"/>
    </location>
</feature>
<evidence type="ECO:0000313" key="3">
    <source>
        <dbReference type="Proteomes" id="UP001633002"/>
    </source>
</evidence>